<accession>A0A1F4PNZ8</accession>
<dbReference type="Proteomes" id="UP000179010">
    <property type="component" value="Unassembled WGS sequence"/>
</dbReference>
<protein>
    <submittedName>
        <fullName evidence="1">Uncharacterized protein</fullName>
    </submittedName>
</protein>
<evidence type="ECO:0000313" key="2">
    <source>
        <dbReference type="Proteomes" id="UP000179010"/>
    </source>
</evidence>
<organism evidence="1 2">
    <name type="scientific">candidate division Kazan bacterium RIFCSPLOWO2_01_FULL_48_13</name>
    <dbReference type="NCBI Taxonomy" id="1798539"/>
    <lineage>
        <taxon>Bacteria</taxon>
        <taxon>Bacteria division Kazan-3B-28</taxon>
    </lineage>
</organism>
<dbReference type="EMBL" id="METE01000004">
    <property type="protein sequence ID" value="OGB85316.1"/>
    <property type="molecule type" value="Genomic_DNA"/>
</dbReference>
<comment type="caution">
    <text evidence="1">The sequence shown here is derived from an EMBL/GenBank/DDBJ whole genome shotgun (WGS) entry which is preliminary data.</text>
</comment>
<name>A0A1F4PNZ8_UNCK3</name>
<proteinExistence type="predicted"/>
<dbReference type="AlphaFoldDB" id="A0A1F4PNZ8"/>
<sequence>MFKRFVDWNESFLNPQREIEGEIQRLKALGDEDLNELRFEVSTNEVLSLMKGHPVSCAWMFGSELIRRVAAERVLRELRRLEGFERGSFHWATLSDIQPTWFGVANIEVNSNNAAWSERWDFGLITNQAFWSDLALDNRRPQVVKVEVCYAGYFYQSEISTRSFSFALPWTRDISDLFRFSSCPVNPDLYREGIVGGTFKLIMPQPATIAAAHKKAVAIRELVKTHAHGKCLPRRALIQVASDFEHTMLGKPEHYPVTIPGDDGSVVVYRRRKTLAS</sequence>
<gene>
    <name evidence="1" type="ORF">A2994_01640</name>
</gene>
<reference evidence="1 2" key="1">
    <citation type="journal article" date="2016" name="Nat. Commun.">
        <title>Thousands of microbial genomes shed light on interconnected biogeochemical processes in an aquifer system.</title>
        <authorList>
            <person name="Anantharaman K."/>
            <person name="Brown C.T."/>
            <person name="Hug L.A."/>
            <person name="Sharon I."/>
            <person name="Castelle C.J."/>
            <person name="Probst A.J."/>
            <person name="Thomas B.C."/>
            <person name="Singh A."/>
            <person name="Wilkins M.J."/>
            <person name="Karaoz U."/>
            <person name="Brodie E.L."/>
            <person name="Williams K.H."/>
            <person name="Hubbard S.S."/>
            <person name="Banfield J.F."/>
        </authorList>
    </citation>
    <scope>NUCLEOTIDE SEQUENCE [LARGE SCALE GENOMIC DNA]</scope>
</reference>
<evidence type="ECO:0000313" key="1">
    <source>
        <dbReference type="EMBL" id="OGB85316.1"/>
    </source>
</evidence>